<dbReference type="EMBL" id="RBNJ01002748">
    <property type="protein sequence ID" value="RUS31630.1"/>
    <property type="molecule type" value="Genomic_DNA"/>
</dbReference>
<dbReference type="Gene3D" id="3.90.640.10">
    <property type="entry name" value="Actin, Chain A, domain 4"/>
    <property type="match status" value="1"/>
</dbReference>
<reference evidence="3 4" key="1">
    <citation type="journal article" date="2018" name="New Phytol.">
        <title>Phylogenomics of Endogonaceae and evolution of mycorrhizas within Mucoromycota.</title>
        <authorList>
            <person name="Chang Y."/>
            <person name="Desiro A."/>
            <person name="Na H."/>
            <person name="Sandor L."/>
            <person name="Lipzen A."/>
            <person name="Clum A."/>
            <person name="Barry K."/>
            <person name="Grigoriev I.V."/>
            <person name="Martin F.M."/>
            <person name="Stajich J.E."/>
            <person name="Smith M.E."/>
            <person name="Bonito G."/>
            <person name="Spatafora J.W."/>
        </authorList>
    </citation>
    <scope>NUCLEOTIDE SEQUENCE [LARGE SCALE GENOMIC DNA]</scope>
    <source>
        <strain evidence="3 4">AD002</strain>
    </source>
</reference>
<dbReference type="SMART" id="SM00268">
    <property type="entry name" value="ACTIN"/>
    <property type="match status" value="1"/>
</dbReference>
<keyword evidence="4" id="KW-1185">Reference proteome</keyword>
<organism evidence="3 4">
    <name type="scientific">Jimgerdemannia flammicorona</name>
    <dbReference type="NCBI Taxonomy" id="994334"/>
    <lineage>
        <taxon>Eukaryota</taxon>
        <taxon>Fungi</taxon>
        <taxon>Fungi incertae sedis</taxon>
        <taxon>Mucoromycota</taxon>
        <taxon>Mucoromycotina</taxon>
        <taxon>Endogonomycetes</taxon>
        <taxon>Endogonales</taxon>
        <taxon>Endogonaceae</taxon>
        <taxon>Jimgerdemannia</taxon>
    </lineage>
</organism>
<accession>A0A433QPD4</accession>
<dbReference type="InterPro" id="IPR004000">
    <property type="entry name" value="Actin"/>
</dbReference>
<comment type="caution">
    <text evidence="3">The sequence shown here is derived from an EMBL/GenBank/DDBJ whole genome shotgun (WGS) entry which is preliminary data.</text>
</comment>
<dbReference type="AlphaFoldDB" id="A0A433QPD4"/>
<dbReference type="SUPFAM" id="SSF53067">
    <property type="entry name" value="Actin-like ATPase domain"/>
    <property type="match status" value="2"/>
</dbReference>
<name>A0A433QPD4_9FUNG</name>
<dbReference type="Pfam" id="PF00022">
    <property type="entry name" value="Actin"/>
    <property type="match status" value="1"/>
</dbReference>
<protein>
    <submittedName>
        <fullName evidence="3">Actin-domain-containing protein</fullName>
    </submittedName>
</protein>
<proteinExistence type="inferred from homology"/>
<gene>
    <name evidence="3" type="ORF">BC938DRAFT_477397</name>
</gene>
<evidence type="ECO:0000313" key="3">
    <source>
        <dbReference type="EMBL" id="RUS31630.1"/>
    </source>
</evidence>
<dbReference type="Proteomes" id="UP000274822">
    <property type="component" value="Unassembled WGS sequence"/>
</dbReference>
<evidence type="ECO:0000256" key="1">
    <source>
        <dbReference type="RuleBase" id="RU000487"/>
    </source>
</evidence>
<dbReference type="Gene3D" id="3.30.420.40">
    <property type="match status" value="2"/>
</dbReference>
<dbReference type="PANTHER" id="PTHR11937">
    <property type="entry name" value="ACTIN"/>
    <property type="match status" value="1"/>
</dbReference>
<dbReference type="InterPro" id="IPR043129">
    <property type="entry name" value="ATPase_NBD"/>
</dbReference>
<dbReference type="CDD" id="cd10207">
    <property type="entry name" value="ASKHA_NBD_Arp10"/>
    <property type="match status" value="1"/>
</dbReference>
<evidence type="ECO:0000313" key="4">
    <source>
        <dbReference type="Proteomes" id="UP000274822"/>
    </source>
</evidence>
<sequence length="482" mass="52555">MASASASASAAVALTTAGASAFPPLHTLTRRPSIYGTEDRIVLDIGSLYIKCGFSGEPRPRHIIPVFAGARKSRSPEGEGYRVAGEFAELFKLDVMSDAQALQYLEDRLTQILHDIYFRYLLTDPKQRKIIICESPLAPVCVKQVVAKVLFQNFQVPSISWAPLHLLALLTTGLTTGLVVDCGNLESTVLPIYAARPLTPFIRTTPLAGSSLTSRLRDLLLEHGRIVLPSNLHASAAPRNPVPEKLLTHALLEDVKTRFLFVSPVSARHRSPRRRSSARPSPAEQDEDEDEDMTFAFATDVKYPVRLDDQHGQNDGNSVATLIIPGWVRERAAEVLFEGDEDEASVAGCILDVLVKLQPDLRRPLISSILLIGGTTLLPGFETRLHQELLHTLRNPSELERIRYARHLSGVAESIAFLDDPEAPHGGSGRVFMGNCRGWVGGSLIGSLKSSGPEVLKEKFVGMVPDWSTGSGNAEQQSAVVV</sequence>
<evidence type="ECO:0000256" key="2">
    <source>
        <dbReference type="SAM" id="MobiDB-lite"/>
    </source>
</evidence>
<feature type="region of interest" description="Disordered" evidence="2">
    <location>
        <begin position="270"/>
        <end position="291"/>
    </location>
</feature>
<comment type="similarity">
    <text evidence="1">Belongs to the actin family.</text>
</comment>